<evidence type="ECO:0000313" key="5">
    <source>
        <dbReference type="Proteomes" id="UP000435877"/>
    </source>
</evidence>
<evidence type="ECO:0000313" key="4">
    <source>
        <dbReference type="EMBL" id="CAA0096426.1"/>
    </source>
</evidence>
<dbReference type="Proteomes" id="UP000435877">
    <property type="component" value="Unassembled WGS sequence"/>
</dbReference>
<feature type="domain" description="Tyr recombinase" evidence="2">
    <location>
        <begin position="239"/>
        <end position="468"/>
    </location>
</feature>
<gene>
    <name evidence="3" type="ORF">IHBHHGIJ_01813</name>
    <name evidence="4" type="ORF">KFEGEMFD_01415</name>
</gene>
<name>A0A5S9NZU3_9GAMM</name>
<dbReference type="CDD" id="cd00397">
    <property type="entry name" value="DNA_BRE_C"/>
    <property type="match status" value="1"/>
</dbReference>
<dbReference type="Gene3D" id="1.10.443.10">
    <property type="entry name" value="Intergrase catalytic core"/>
    <property type="match status" value="1"/>
</dbReference>
<sequence length="494" mass="57087">MLGASCLDCVHIPMGFSLMKTTLNDLFISSARVIHLGYFHKGSLMWQRSNSPEGYEYSFYHSEQLGYFPKMPVIIQSNGLPWDIGNAYLLGQLEKPSLSNMRTLTARATHLKYYLQYLDDTEQHFLDLPKLYHERAPQKFRVFMSRVLDKHDFSAEHINNVLSTVAHFYTNIRYESLVPEESLGNKPFTHIKKSILTTNRVGLVRNIEVTSSDLKIKSSRRHSPSLGQLRDDGTLRPLSFEEQKIIFEAFRNEYASIELELMMKIALETGARQQTVCTLSISCVRAAYEKLENDAELDVAVITAGRRYKGDTKGGKLNRLFFSRKLIESLMVYIQSERAEHRRLHINSFYGDTNENYVFLTRSGNPYYTAQREITDRQDLKSALHISVPIIVPKSGQALRNELGRFISRIQKGNKSFKKFSFHDLRATMGMNIVRSFRIRGYPDSKIFDYVRQRLSHNNIRTTESYLNFDSDLSEFNEIQNEFGTIFFEGASDD</sequence>
<dbReference type="GO" id="GO:0015074">
    <property type="term" value="P:DNA integration"/>
    <property type="evidence" value="ECO:0007669"/>
    <property type="project" value="InterPro"/>
</dbReference>
<dbReference type="AlphaFoldDB" id="A0A5S9NZU3"/>
<dbReference type="GO" id="GO:0003677">
    <property type="term" value="F:DNA binding"/>
    <property type="evidence" value="ECO:0007669"/>
    <property type="project" value="InterPro"/>
</dbReference>
<dbReference type="SUPFAM" id="SSF56349">
    <property type="entry name" value="DNA breaking-rejoining enzymes"/>
    <property type="match status" value="1"/>
</dbReference>
<keyword evidence="5" id="KW-1185">Reference proteome</keyword>
<dbReference type="EMBL" id="CACSIM010000002">
    <property type="protein sequence ID" value="CAA0096426.1"/>
    <property type="molecule type" value="Genomic_DNA"/>
</dbReference>
<dbReference type="Proteomes" id="UP000439591">
    <property type="component" value="Unassembled WGS sequence"/>
</dbReference>
<organism evidence="4 6">
    <name type="scientific">Zhongshania aliphaticivorans</name>
    <dbReference type="NCBI Taxonomy" id="1470434"/>
    <lineage>
        <taxon>Bacteria</taxon>
        <taxon>Pseudomonadati</taxon>
        <taxon>Pseudomonadota</taxon>
        <taxon>Gammaproteobacteria</taxon>
        <taxon>Cellvibrionales</taxon>
        <taxon>Spongiibacteraceae</taxon>
        <taxon>Zhongshania</taxon>
    </lineage>
</organism>
<dbReference type="Pfam" id="PF00589">
    <property type="entry name" value="Phage_integrase"/>
    <property type="match status" value="1"/>
</dbReference>
<evidence type="ECO:0000259" key="2">
    <source>
        <dbReference type="Pfam" id="PF00589"/>
    </source>
</evidence>
<proteinExistence type="predicted"/>
<protein>
    <recommendedName>
        <fullName evidence="2">Tyr recombinase domain-containing protein</fullName>
    </recommendedName>
</protein>
<dbReference type="InterPro" id="IPR011010">
    <property type="entry name" value="DNA_brk_join_enz"/>
</dbReference>
<dbReference type="EMBL" id="CACSIK010000001">
    <property type="protein sequence ID" value="CAA0089569.1"/>
    <property type="molecule type" value="Genomic_DNA"/>
</dbReference>
<dbReference type="InterPro" id="IPR013762">
    <property type="entry name" value="Integrase-like_cat_sf"/>
</dbReference>
<accession>A0A5S9NZU3</accession>
<evidence type="ECO:0000256" key="1">
    <source>
        <dbReference type="ARBA" id="ARBA00023172"/>
    </source>
</evidence>
<evidence type="ECO:0000313" key="6">
    <source>
        <dbReference type="Proteomes" id="UP000439591"/>
    </source>
</evidence>
<dbReference type="GO" id="GO:0006310">
    <property type="term" value="P:DNA recombination"/>
    <property type="evidence" value="ECO:0007669"/>
    <property type="project" value="UniProtKB-KW"/>
</dbReference>
<reference evidence="5 6" key="1">
    <citation type="submission" date="2019-11" db="EMBL/GenBank/DDBJ databases">
        <authorList>
            <person name="Holert J."/>
        </authorList>
    </citation>
    <scope>NUCLEOTIDE SEQUENCE [LARGE SCALE GENOMIC DNA]</scope>
    <source>
        <strain evidence="4">BC3_2A</strain>
        <strain evidence="3">SB11_1A</strain>
    </source>
</reference>
<evidence type="ECO:0000313" key="3">
    <source>
        <dbReference type="EMBL" id="CAA0089569.1"/>
    </source>
</evidence>
<dbReference type="InterPro" id="IPR002104">
    <property type="entry name" value="Integrase_catalytic"/>
</dbReference>
<keyword evidence="1" id="KW-0233">DNA recombination</keyword>